<accession>A0A0R3S5V2</accession>
<dbReference type="CDD" id="cd00096">
    <property type="entry name" value="Ig"/>
    <property type="match status" value="1"/>
</dbReference>
<dbReference type="PROSITE" id="PS50835">
    <property type="entry name" value="IG_LIKE"/>
    <property type="match status" value="1"/>
</dbReference>
<dbReference type="CDD" id="cd00110">
    <property type="entry name" value="LamG"/>
    <property type="match status" value="3"/>
</dbReference>
<keyword evidence="8" id="KW-1185">Reference proteome</keyword>
<dbReference type="Proteomes" id="UP000050640">
    <property type="component" value="Unplaced"/>
</dbReference>
<evidence type="ECO:0000256" key="3">
    <source>
        <dbReference type="PROSITE-ProRule" id="PRU00122"/>
    </source>
</evidence>
<dbReference type="PANTHER" id="PTHR15036:SF85">
    <property type="entry name" value="SP2353, ISOFORM A"/>
    <property type="match status" value="1"/>
</dbReference>
<feature type="domain" description="Laminin G" evidence="5">
    <location>
        <begin position="89"/>
        <end position="271"/>
    </location>
</feature>
<protein>
    <submittedName>
        <fullName evidence="9">Neurexin-4</fullName>
    </submittedName>
</protein>
<evidence type="ECO:0000259" key="7">
    <source>
        <dbReference type="PROSITE" id="PS50835"/>
    </source>
</evidence>
<reference evidence="9" key="1">
    <citation type="submission" date="2017-02" db="UniProtKB">
        <authorList>
            <consortium name="WormBaseParasite"/>
        </authorList>
    </citation>
    <scope>IDENTIFICATION</scope>
</reference>
<dbReference type="Gene3D" id="2.60.120.200">
    <property type="match status" value="3"/>
</dbReference>
<evidence type="ECO:0000256" key="2">
    <source>
        <dbReference type="PROSITE-ProRule" id="PRU00076"/>
    </source>
</evidence>
<dbReference type="InterPro" id="IPR013320">
    <property type="entry name" value="ConA-like_dom_sf"/>
</dbReference>
<evidence type="ECO:0000259" key="5">
    <source>
        <dbReference type="PROSITE" id="PS50025"/>
    </source>
</evidence>
<feature type="disulfide bond" evidence="2">
    <location>
        <begin position="339"/>
        <end position="348"/>
    </location>
</feature>
<feature type="domain" description="Laminin G" evidence="5">
    <location>
        <begin position="641"/>
        <end position="837"/>
    </location>
</feature>
<evidence type="ECO:0000259" key="6">
    <source>
        <dbReference type="PROSITE" id="PS50026"/>
    </source>
</evidence>
<dbReference type="Gene3D" id="2.10.25.10">
    <property type="entry name" value="Laminin"/>
    <property type="match status" value="1"/>
</dbReference>
<feature type="domain" description="EGF-like" evidence="6">
    <location>
        <begin position="267"/>
        <end position="307"/>
    </location>
</feature>
<evidence type="ECO:0000256" key="1">
    <source>
        <dbReference type="ARBA" id="ARBA00023157"/>
    </source>
</evidence>
<dbReference type="InterPro" id="IPR003598">
    <property type="entry name" value="Ig_sub2"/>
</dbReference>
<feature type="chain" id="PRO_5006448045" evidence="4">
    <location>
        <begin position="27"/>
        <end position="853"/>
    </location>
</feature>
<feature type="domain" description="Ig-like" evidence="7">
    <location>
        <begin position="18"/>
        <end position="81"/>
    </location>
</feature>
<feature type="signal peptide" evidence="4">
    <location>
        <begin position="1"/>
        <end position="26"/>
    </location>
</feature>
<dbReference type="STRING" id="1147741.A0A0R3S5V2"/>
<dbReference type="GO" id="GO:0016020">
    <property type="term" value="C:membrane"/>
    <property type="evidence" value="ECO:0007669"/>
    <property type="project" value="UniProtKB-SubCell"/>
</dbReference>
<dbReference type="InterPro" id="IPR050372">
    <property type="entry name" value="Neurexin-related_CASP"/>
</dbReference>
<evidence type="ECO:0000256" key="4">
    <source>
        <dbReference type="SAM" id="SignalP"/>
    </source>
</evidence>
<name>A0A0R3S5V2_9BILA</name>
<keyword evidence="1 2" id="KW-1015">Disulfide bond</keyword>
<dbReference type="InterPro" id="IPR007110">
    <property type="entry name" value="Ig-like_dom"/>
</dbReference>
<dbReference type="InterPro" id="IPR000742">
    <property type="entry name" value="EGF"/>
</dbReference>
<dbReference type="PROSITE" id="PS50026">
    <property type="entry name" value="EGF_3"/>
    <property type="match status" value="2"/>
</dbReference>
<evidence type="ECO:0000313" key="8">
    <source>
        <dbReference type="Proteomes" id="UP000050640"/>
    </source>
</evidence>
<dbReference type="SUPFAM" id="SSF49899">
    <property type="entry name" value="Concanavalin A-like lectins/glucanases"/>
    <property type="match status" value="3"/>
</dbReference>
<feature type="domain" description="Laminin G" evidence="5">
    <location>
        <begin position="358"/>
        <end position="530"/>
    </location>
</feature>
<organism evidence="8 9">
    <name type="scientific">Elaeophora elaphi</name>
    <dbReference type="NCBI Taxonomy" id="1147741"/>
    <lineage>
        <taxon>Eukaryota</taxon>
        <taxon>Metazoa</taxon>
        <taxon>Ecdysozoa</taxon>
        <taxon>Nematoda</taxon>
        <taxon>Chromadorea</taxon>
        <taxon>Rhabditida</taxon>
        <taxon>Spirurina</taxon>
        <taxon>Spiruromorpha</taxon>
        <taxon>Filarioidea</taxon>
        <taxon>Onchocercidae</taxon>
        <taxon>Elaeophora</taxon>
    </lineage>
</organism>
<dbReference type="InterPro" id="IPR013783">
    <property type="entry name" value="Ig-like_fold"/>
</dbReference>
<sequence>MKAPTEMLLLIQALLCPIELRCPATGAPGVHGEVTWGKVNGELPYAYSILQGILYLKDVKRMDEGIYKCTIRTDSGLATVTHVHLKVSDFVPLFGGDDYMELKPLTDEQWSDINVKISFKPKSPNGLLLYTERQNENDSDEIVNYLSIGLKNGRVIFRYNIGAGSAELVSTYPIVMDEWHKIEISNQPSQATLLVDEDDAVEQDNYYFNTGEGISSIINIAGAKNKTTMERSTFEQPFIGTITSLTISDEVVDFGENTMAKSANVQKDTACSLRLCQHNSICIPTNVHNGFICDCSTAKGYEGEFCERKILKCNDGRKEITCDPGTCEYRSDGTQFCRCPIGRYGDRCQLLESEDDIDSIQFNGETSYIVLPKSKTLRNFSLKVEIEPRSTNDQLLAYQASDYNPKRASYLALAIRQGKFVYLYSSSDGNIEIESDEVQTNVSYHLDLKRFGNRAEVRINGTKIPTRGKLSTFLPGTNLFIGGVPSGITVNRRIGGAASFKGCISKIVLHGKNINLAEILKKSSHDVTVCKPQEIQEEEDFHMPFIWTTPIPTTRTTIRITTSKYPRVKSVERGEEMVDEVETTDTRTLPQERIKPTPCTGEDCTVQCTPDMCGDHGECEVINGTDIVCSCRDYYDVKPIEHAAKFDGKAFIVFSIDDFPHLTSEHEESLSLRFKTSSSSGYRNIADVYCIEKVPLHLIFWQGQPIGTPLKGDDYMSIGLSDGHLVFSYELGGGASQLISTETVNDDREHHLQIRRKGRDGKMIIDEGAPIKGSSYGIVAMLNVDSDVYIGGVPDLDSMTGGLHEENFVGCIGDIILNGVKMDLMANAIDGQNVKPCDQWMAKKRWSRNKKYR</sequence>
<dbReference type="SMART" id="SM00282">
    <property type="entry name" value="LamG"/>
    <property type="match status" value="3"/>
</dbReference>
<dbReference type="SUPFAM" id="SSF48726">
    <property type="entry name" value="Immunoglobulin"/>
    <property type="match status" value="1"/>
</dbReference>
<dbReference type="WBParaSite" id="EEL_0001017101-mRNA-1">
    <property type="protein sequence ID" value="EEL_0001017101-mRNA-1"/>
    <property type="gene ID" value="EEL_0001017101"/>
</dbReference>
<feature type="domain" description="EGF-like" evidence="6">
    <location>
        <begin position="318"/>
        <end position="349"/>
    </location>
</feature>
<dbReference type="SMART" id="SM00181">
    <property type="entry name" value="EGF"/>
    <property type="match status" value="2"/>
</dbReference>
<dbReference type="PROSITE" id="PS00022">
    <property type="entry name" value="EGF_1"/>
    <property type="match status" value="1"/>
</dbReference>
<keyword evidence="2" id="KW-0245">EGF-like domain</keyword>
<feature type="disulfide bond" evidence="3">
    <location>
        <begin position="503"/>
        <end position="530"/>
    </location>
</feature>
<dbReference type="Pfam" id="PF02210">
    <property type="entry name" value="Laminin_G_2"/>
    <property type="match status" value="3"/>
</dbReference>
<dbReference type="PROSITE" id="PS50025">
    <property type="entry name" value="LAM_G_DOMAIN"/>
    <property type="match status" value="3"/>
</dbReference>
<feature type="disulfide bond" evidence="2">
    <location>
        <begin position="276"/>
        <end position="293"/>
    </location>
</feature>
<keyword evidence="4" id="KW-0732">Signal</keyword>
<dbReference type="PANTHER" id="PTHR15036">
    <property type="entry name" value="PIKACHURIN-LIKE PROTEIN"/>
    <property type="match status" value="1"/>
</dbReference>
<comment type="caution">
    <text evidence="2">Lacks conserved residue(s) required for the propagation of feature annotation.</text>
</comment>
<dbReference type="Gene3D" id="2.60.40.10">
    <property type="entry name" value="Immunoglobulins"/>
    <property type="match status" value="1"/>
</dbReference>
<dbReference type="InterPro" id="IPR036179">
    <property type="entry name" value="Ig-like_dom_sf"/>
</dbReference>
<proteinExistence type="predicted"/>
<dbReference type="AlphaFoldDB" id="A0A0R3S5V2"/>
<dbReference type="SMART" id="SM00408">
    <property type="entry name" value="IGc2"/>
    <property type="match status" value="1"/>
</dbReference>
<dbReference type="InterPro" id="IPR001791">
    <property type="entry name" value="Laminin_G"/>
</dbReference>
<evidence type="ECO:0000313" key="9">
    <source>
        <dbReference type="WBParaSite" id="EEL_0001017101-mRNA-1"/>
    </source>
</evidence>